<organism evidence="1 2">
    <name type="scientific">Vibrio phage VP882</name>
    <dbReference type="NCBI Taxonomy" id="2913982"/>
    <lineage>
        <taxon>Viruses</taxon>
        <taxon>Duplodnaviria</taxon>
        <taxon>Heunggongvirae</taxon>
        <taxon>Uroviricota</taxon>
        <taxon>Caudoviricetes</taxon>
        <taxon>Hapunavirus</taxon>
        <taxon>Hapunavirus VP882</taxon>
    </lineage>
</organism>
<evidence type="ECO:0000313" key="2">
    <source>
        <dbReference type="Proteomes" id="UP000008090"/>
    </source>
</evidence>
<reference evidence="1 2" key="1">
    <citation type="journal article" date="2009" name="Appl. Environ. Microbiol.">
        <title>Characterization of a new plasmid-like prophage in a pandemic Vibrio parahaemolyticus O3:K6 strain.</title>
        <authorList>
            <person name="Lan S.F."/>
            <person name="Huang C.H."/>
            <person name="Chang C.H."/>
            <person name="Liao W.C."/>
            <person name="Lin I.H."/>
            <person name="Jian W.N."/>
            <person name="Wu Y.G."/>
            <person name="Chen S.Y."/>
            <person name="Wong H.C."/>
        </authorList>
    </citation>
    <scope>NUCLEOTIDE SEQUENCE [LARGE SCALE GENOMIC DNA]</scope>
</reference>
<keyword evidence="2" id="KW-1185">Reference proteome</keyword>
<dbReference type="EMBL" id="EF057797">
    <property type="protein sequence ID" value="ABM73409.1"/>
    <property type="molecule type" value="Genomic_DNA"/>
</dbReference>
<dbReference type="RefSeq" id="YP_001039856.1">
    <property type="nucleotide sequence ID" value="NC_009016.1"/>
</dbReference>
<accession>A2I2Z5</accession>
<protein>
    <submittedName>
        <fullName evidence="1">Putative phage-related protein</fullName>
    </submittedName>
</protein>
<dbReference type="KEGG" id="vg:5076235"/>
<name>A2I2Z5_9CAUD</name>
<evidence type="ECO:0000313" key="1">
    <source>
        <dbReference type="EMBL" id="ABM73409.1"/>
    </source>
</evidence>
<proteinExistence type="predicted"/>
<dbReference type="Proteomes" id="UP000008090">
    <property type="component" value="Segment"/>
</dbReference>
<dbReference type="OrthoDB" id="27347at10239"/>
<sequence length="100" mass="10822">MDYFDLQQLAGAALGLTEEQTDAIIDDDEDFDTPLMDKFGVDFDQFSEVAQALLPLTPTVQSPLTGVVSHAFVRQLGGGNCLAIAKMNAKEQPKKEESAC</sequence>
<dbReference type="GeneID" id="5076235"/>